<sequence length="147" mass="16689">MMFRWKKQIEEISLTLDAPEQSERVGQLINVIERFNQPTHLHLKTVSGIATLELETIILFDVQGGTLTVKTVRGVYETKTTLRSLINQLPAQFIQISRNTVINIDHLIEIRRSYSGNYTGVLVADNTVNISRRAVKALKETLKGEEL</sequence>
<dbReference type="InterPro" id="IPR046947">
    <property type="entry name" value="LytR-like"/>
</dbReference>
<dbReference type="GO" id="GO:0003677">
    <property type="term" value="F:DNA binding"/>
    <property type="evidence" value="ECO:0007669"/>
    <property type="project" value="InterPro"/>
</dbReference>
<dbReference type="RefSeq" id="WP_161690996.1">
    <property type="nucleotide sequence ID" value="NZ_JAAAMQ010000012.1"/>
</dbReference>
<dbReference type="GO" id="GO:0000156">
    <property type="term" value="F:phosphorelay response regulator activity"/>
    <property type="evidence" value="ECO:0007669"/>
    <property type="project" value="InterPro"/>
</dbReference>
<gene>
    <name evidence="2" type="ORF">GTU77_06130</name>
</gene>
<dbReference type="Gene3D" id="2.40.50.1020">
    <property type="entry name" value="LytTr DNA-binding domain"/>
    <property type="match status" value="1"/>
</dbReference>
<feature type="domain" description="HTH LytTR-type" evidence="1">
    <location>
        <begin position="41"/>
        <end position="144"/>
    </location>
</feature>
<dbReference type="PANTHER" id="PTHR37299">
    <property type="entry name" value="TRANSCRIPTIONAL REGULATOR-RELATED"/>
    <property type="match status" value="1"/>
</dbReference>
<protein>
    <submittedName>
        <fullName evidence="2">LytTR family transcriptional regulator</fullName>
    </submittedName>
</protein>
<evidence type="ECO:0000259" key="1">
    <source>
        <dbReference type="PROSITE" id="PS50930"/>
    </source>
</evidence>
<organism evidence="2 3">
    <name type="scientific">Weissella confusa</name>
    <name type="common">Lactobacillus confusus</name>
    <dbReference type="NCBI Taxonomy" id="1583"/>
    <lineage>
        <taxon>Bacteria</taxon>
        <taxon>Bacillati</taxon>
        <taxon>Bacillota</taxon>
        <taxon>Bacilli</taxon>
        <taxon>Lactobacillales</taxon>
        <taxon>Lactobacillaceae</taxon>
        <taxon>Weissella</taxon>
    </lineage>
</organism>
<dbReference type="Pfam" id="PF04397">
    <property type="entry name" value="LytTR"/>
    <property type="match status" value="1"/>
</dbReference>
<evidence type="ECO:0000313" key="2">
    <source>
        <dbReference type="EMBL" id="NBA11791.1"/>
    </source>
</evidence>
<dbReference type="EMBL" id="JAAAMQ010000012">
    <property type="protein sequence ID" value="NBA11791.1"/>
    <property type="molecule type" value="Genomic_DNA"/>
</dbReference>
<reference evidence="2" key="1">
    <citation type="submission" date="2020-01" db="EMBL/GenBank/DDBJ databases">
        <title>First Reported Case and Whole Genome of Weissella confusa in an Equid.</title>
        <authorList>
            <person name="Little S.V."/>
            <person name="Lawhon S.D."/>
        </authorList>
    </citation>
    <scope>NUCLEOTIDE SEQUENCE</scope>
    <source>
        <strain evidence="2">718955</strain>
    </source>
</reference>
<dbReference type="InterPro" id="IPR007492">
    <property type="entry name" value="LytTR_DNA-bd_dom"/>
</dbReference>
<evidence type="ECO:0000313" key="3">
    <source>
        <dbReference type="Proteomes" id="UP000719917"/>
    </source>
</evidence>
<accession>A0AAJ3DB14</accession>
<dbReference type="SMART" id="SM00850">
    <property type="entry name" value="LytTR"/>
    <property type="match status" value="1"/>
</dbReference>
<dbReference type="PANTHER" id="PTHR37299:SF4">
    <property type="entry name" value="TRANSCRIPTIONAL REGULATOR"/>
    <property type="match status" value="1"/>
</dbReference>
<name>A0AAJ3DB14_WEICO</name>
<comment type="caution">
    <text evidence="2">The sequence shown here is derived from an EMBL/GenBank/DDBJ whole genome shotgun (WGS) entry which is preliminary data.</text>
</comment>
<dbReference type="PROSITE" id="PS50930">
    <property type="entry name" value="HTH_LYTTR"/>
    <property type="match status" value="1"/>
</dbReference>
<dbReference type="AlphaFoldDB" id="A0AAJ3DB14"/>
<dbReference type="Proteomes" id="UP000719917">
    <property type="component" value="Unassembled WGS sequence"/>
</dbReference>
<proteinExistence type="predicted"/>